<dbReference type="RefSeq" id="WP_203893767.1">
    <property type="nucleotide sequence ID" value="NZ_BOOH01000047.1"/>
</dbReference>
<comment type="caution">
    <text evidence="1">The sequence shown here is derived from an EMBL/GenBank/DDBJ whole genome shotgun (WGS) entry which is preliminary data.</text>
</comment>
<proteinExistence type="predicted"/>
<evidence type="ECO:0000313" key="1">
    <source>
        <dbReference type="EMBL" id="GIH79302.1"/>
    </source>
</evidence>
<gene>
    <name evidence="1" type="ORF">Plo01_57310</name>
</gene>
<organism evidence="1 2">
    <name type="scientific">Planobispora longispora</name>
    <dbReference type="NCBI Taxonomy" id="28887"/>
    <lineage>
        <taxon>Bacteria</taxon>
        <taxon>Bacillati</taxon>
        <taxon>Actinomycetota</taxon>
        <taxon>Actinomycetes</taxon>
        <taxon>Streptosporangiales</taxon>
        <taxon>Streptosporangiaceae</taxon>
        <taxon>Planobispora</taxon>
    </lineage>
</organism>
<protein>
    <submittedName>
        <fullName evidence="1">Uncharacterized protein</fullName>
    </submittedName>
</protein>
<dbReference type="Proteomes" id="UP000616724">
    <property type="component" value="Unassembled WGS sequence"/>
</dbReference>
<evidence type="ECO:0000313" key="2">
    <source>
        <dbReference type="Proteomes" id="UP000616724"/>
    </source>
</evidence>
<dbReference type="AlphaFoldDB" id="A0A8J3RSY3"/>
<keyword evidence="2" id="KW-1185">Reference proteome</keyword>
<name>A0A8J3RSY3_9ACTN</name>
<sequence>MGIDSRQKVRIRQPPGFTEFVEAALDDPALADCLDWMHRATLDGYGPFLDC</sequence>
<reference evidence="1 2" key="1">
    <citation type="submission" date="2021-01" db="EMBL/GenBank/DDBJ databases">
        <title>Whole genome shotgun sequence of Planobispora longispora NBRC 13918.</title>
        <authorList>
            <person name="Komaki H."/>
            <person name="Tamura T."/>
        </authorList>
    </citation>
    <scope>NUCLEOTIDE SEQUENCE [LARGE SCALE GENOMIC DNA]</scope>
    <source>
        <strain evidence="1 2">NBRC 13918</strain>
    </source>
</reference>
<accession>A0A8J3RSY3</accession>
<dbReference type="EMBL" id="BOOH01000047">
    <property type="protein sequence ID" value="GIH79302.1"/>
    <property type="molecule type" value="Genomic_DNA"/>
</dbReference>